<accession>A0A7W6GH23</accession>
<gene>
    <name evidence="3" type="ORF">GGR24_001981</name>
</gene>
<evidence type="ECO:0000259" key="2">
    <source>
        <dbReference type="Pfam" id="PF12883"/>
    </source>
</evidence>
<evidence type="ECO:0000313" key="4">
    <source>
        <dbReference type="Proteomes" id="UP000528964"/>
    </source>
</evidence>
<dbReference type="RefSeq" id="WP_183395157.1">
    <property type="nucleotide sequence ID" value="NZ_JACIDR010000002.1"/>
</dbReference>
<dbReference type="AlphaFoldDB" id="A0A7W6GH23"/>
<feature type="domain" description="DUF3828" evidence="2">
    <location>
        <begin position="48"/>
        <end position="142"/>
    </location>
</feature>
<evidence type="ECO:0000256" key="1">
    <source>
        <dbReference type="SAM" id="SignalP"/>
    </source>
</evidence>
<feature type="chain" id="PRO_5030908856" description="DUF3828 domain-containing protein" evidence="1">
    <location>
        <begin position="22"/>
        <end position="156"/>
    </location>
</feature>
<dbReference type="Proteomes" id="UP000528964">
    <property type="component" value="Unassembled WGS sequence"/>
</dbReference>
<reference evidence="3 4" key="1">
    <citation type="submission" date="2020-08" db="EMBL/GenBank/DDBJ databases">
        <title>Genomic Encyclopedia of Type Strains, Phase IV (KMG-IV): sequencing the most valuable type-strain genomes for metagenomic binning, comparative biology and taxonomic classification.</title>
        <authorList>
            <person name="Goeker M."/>
        </authorList>
    </citation>
    <scope>NUCLEOTIDE SEQUENCE [LARGE SCALE GENOMIC DNA]</scope>
    <source>
        <strain evidence="3 4">DSM 25481</strain>
    </source>
</reference>
<keyword evidence="1" id="KW-0732">Signal</keyword>
<dbReference type="Pfam" id="PF12883">
    <property type="entry name" value="DUF3828"/>
    <property type="match status" value="1"/>
</dbReference>
<name>A0A7W6GH23_9HYPH</name>
<sequence>MLRPLAALVLALALAPASAVAQPGDSGSLEGFVSEVYRTYELGKMPQDFSMRGGLPILSNRFRALVLKDRKQAGGEIGIISGDPICQCQDIVKFRVTSVRVGGDSQTALVDVGYRNGPDAGKLKLTLVYGDRGWLIDDITTADMPSYRTILKSELR</sequence>
<keyword evidence="4" id="KW-1185">Reference proteome</keyword>
<protein>
    <recommendedName>
        <fullName evidence="2">DUF3828 domain-containing protein</fullName>
    </recommendedName>
</protein>
<evidence type="ECO:0000313" key="3">
    <source>
        <dbReference type="EMBL" id="MBB3973324.1"/>
    </source>
</evidence>
<feature type="signal peptide" evidence="1">
    <location>
        <begin position="1"/>
        <end position="21"/>
    </location>
</feature>
<organism evidence="3 4">
    <name type="scientific">Hansschlegelia beijingensis</name>
    <dbReference type="NCBI Taxonomy" id="1133344"/>
    <lineage>
        <taxon>Bacteria</taxon>
        <taxon>Pseudomonadati</taxon>
        <taxon>Pseudomonadota</taxon>
        <taxon>Alphaproteobacteria</taxon>
        <taxon>Hyphomicrobiales</taxon>
        <taxon>Methylopilaceae</taxon>
        <taxon>Hansschlegelia</taxon>
    </lineage>
</organism>
<proteinExistence type="predicted"/>
<dbReference type="EMBL" id="JACIDR010000002">
    <property type="protein sequence ID" value="MBB3973324.1"/>
    <property type="molecule type" value="Genomic_DNA"/>
</dbReference>
<comment type="caution">
    <text evidence="3">The sequence shown here is derived from an EMBL/GenBank/DDBJ whole genome shotgun (WGS) entry which is preliminary data.</text>
</comment>
<dbReference type="InterPro" id="IPR024289">
    <property type="entry name" value="DUF3828"/>
</dbReference>